<name>C5BLA3_TERTT</name>
<evidence type="ECO:0008006" key="8">
    <source>
        <dbReference type="Google" id="ProtNLM"/>
    </source>
</evidence>
<evidence type="ECO:0000256" key="5">
    <source>
        <dbReference type="SAM" id="Phobius"/>
    </source>
</evidence>
<comment type="subcellular location">
    <subcellularLocation>
        <location evidence="1">Membrane</location>
    </subcellularLocation>
</comment>
<evidence type="ECO:0000313" key="6">
    <source>
        <dbReference type="EMBL" id="ACR11669.1"/>
    </source>
</evidence>
<protein>
    <recommendedName>
        <fullName evidence="8">MAPEG family protein</fullName>
    </recommendedName>
</protein>
<keyword evidence="3 5" id="KW-1133">Transmembrane helix</keyword>
<evidence type="ECO:0000256" key="4">
    <source>
        <dbReference type="ARBA" id="ARBA00023136"/>
    </source>
</evidence>
<dbReference type="OrthoDB" id="5880499at2"/>
<dbReference type="eggNOG" id="COG3686">
    <property type="taxonomic scope" value="Bacteria"/>
</dbReference>
<evidence type="ECO:0000256" key="3">
    <source>
        <dbReference type="ARBA" id="ARBA00022989"/>
    </source>
</evidence>
<dbReference type="AlphaFoldDB" id="C5BLA3"/>
<dbReference type="KEGG" id="ttu:TERTU_2542"/>
<keyword evidence="7" id="KW-1185">Reference proteome</keyword>
<keyword evidence="4 5" id="KW-0472">Membrane</keyword>
<sequence length="141" mass="15267">MSTSLYASLAAVSLWFIIVTVVVQSVVAATVKARQPGAVPGKMPENLSHDSFVFRAQRTFMNSLENTPLMLATGLLALVLQIDGMWTGVLLAVYAVARILHMALYYGIATERNPSPRSYFFLIGLLANIVLLGVIGVEVLN</sequence>
<dbReference type="STRING" id="377629.TERTU_2542"/>
<keyword evidence="2 5" id="KW-0812">Transmembrane</keyword>
<evidence type="ECO:0000256" key="2">
    <source>
        <dbReference type="ARBA" id="ARBA00022692"/>
    </source>
</evidence>
<dbReference type="GO" id="GO:0016020">
    <property type="term" value="C:membrane"/>
    <property type="evidence" value="ECO:0007669"/>
    <property type="project" value="UniProtKB-SubCell"/>
</dbReference>
<dbReference type="EMBL" id="CP001614">
    <property type="protein sequence ID" value="ACR11669.1"/>
    <property type="molecule type" value="Genomic_DNA"/>
</dbReference>
<dbReference type="RefSeq" id="WP_015817781.1">
    <property type="nucleotide sequence ID" value="NC_012997.1"/>
</dbReference>
<dbReference type="Gene3D" id="1.20.120.550">
    <property type="entry name" value="Membrane associated eicosanoid/glutathione metabolism-like domain"/>
    <property type="match status" value="1"/>
</dbReference>
<gene>
    <name evidence="6" type="ordered locus">TERTU_2542</name>
</gene>
<dbReference type="HOGENOM" id="CLU_1832442_0_0_6"/>
<organism evidence="6 7">
    <name type="scientific">Teredinibacter turnerae (strain ATCC 39867 / T7901)</name>
    <dbReference type="NCBI Taxonomy" id="377629"/>
    <lineage>
        <taxon>Bacteria</taxon>
        <taxon>Pseudomonadati</taxon>
        <taxon>Pseudomonadota</taxon>
        <taxon>Gammaproteobacteria</taxon>
        <taxon>Cellvibrionales</taxon>
        <taxon>Cellvibrionaceae</taxon>
        <taxon>Teredinibacter</taxon>
    </lineage>
</organism>
<dbReference type="InterPro" id="IPR023352">
    <property type="entry name" value="MAPEG-like_dom_sf"/>
</dbReference>
<reference evidence="6 7" key="1">
    <citation type="journal article" date="2009" name="PLoS ONE">
        <title>The complete genome of Teredinibacter turnerae T7901: an intracellular endosymbiont of marine wood-boring bivalves (shipworms).</title>
        <authorList>
            <person name="Yang J.C."/>
            <person name="Madupu R."/>
            <person name="Durkin A.S."/>
            <person name="Ekborg N.A."/>
            <person name="Pedamallu C.S."/>
            <person name="Hostetler J.B."/>
            <person name="Radune D."/>
            <person name="Toms B.S."/>
            <person name="Henrissat B."/>
            <person name="Coutinho P.M."/>
            <person name="Schwarz S."/>
            <person name="Field L."/>
            <person name="Trindade-Silva A.E."/>
            <person name="Soares C.A.G."/>
            <person name="Elshahawi S."/>
            <person name="Hanora A."/>
            <person name="Schmidt E.W."/>
            <person name="Haygood M.G."/>
            <person name="Posfai J."/>
            <person name="Benner J."/>
            <person name="Madinger C."/>
            <person name="Nove J."/>
            <person name="Anton B."/>
            <person name="Chaudhary K."/>
            <person name="Foster J."/>
            <person name="Holman A."/>
            <person name="Kumar S."/>
            <person name="Lessard P.A."/>
            <person name="Luyten Y.A."/>
            <person name="Slatko B."/>
            <person name="Wood N."/>
            <person name="Wu B."/>
            <person name="Teplitski M."/>
            <person name="Mougous J.D."/>
            <person name="Ward N."/>
            <person name="Eisen J.A."/>
            <person name="Badger J.H."/>
            <person name="Distel D.L."/>
        </authorList>
    </citation>
    <scope>NUCLEOTIDE SEQUENCE [LARGE SCALE GENOMIC DNA]</scope>
    <source>
        <strain evidence="7">ATCC 39867 / T7901</strain>
    </source>
</reference>
<accession>C5BLA3</accession>
<evidence type="ECO:0000256" key="1">
    <source>
        <dbReference type="ARBA" id="ARBA00004370"/>
    </source>
</evidence>
<proteinExistence type="predicted"/>
<dbReference type="Proteomes" id="UP000009080">
    <property type="component" value="Chromosome"/>
</dbReference>
<dbReference type="InterPro" id="IPR001129">
    <property type="entry name" value="Membr-assoc_MAPEG"/>
</dbReference>
<dbReference type="Pfam" id="PF01124">
    <property type="entry name" value="MAPEG"/>
    <property type="match status" value="1"/>
</dbReference>
<feature type="transmembrane region" description="Helical" evidence="5">
    <location>
        <begin position="118"/>
        <end position="137"/>
    </location>
</feature>
<evidence type="ECO:0000313" key="7">
    <source>
        <dbReference type="Proteomes" id="UP000009080"/>
    </source>
</evidence>
<dbReference type="SUPFAM" id="SSF161084">
    <property type="entry name" value="MAPEG domain-like"/>
    <property type="match status" value="1"/>
</dbReference>
<feature type="transmembrane region" description="Helical" evidence="5">
    <location>
        <begin position="69"/>
        <end position="97"/>
    </location>
</feature>